<gene>
    <name evidence="2" type="ORF">GN244_ATG15341</name>
    <name evidence="3" type="ORF">GN958_ATG21268</name>
</gene>
<comment type="caution">
    <text evidence="2">The sequence shown here is derived from an EMBL/GenBank/DDBJ whole genome shotgun (WGS) entry which is preliminary data.</text>
</comment>
<feature type="compositionally biased region" description="Basic and acidic residues" evidence="1">
    <location>
        <begin position="386"/>
        <end position="399"/>
    </location>
</feature>
<dbReference type="EMBL" id="JAACNO010002944">
    <property type="protein sequence ID" value="KAF4129532.1"/>
    <property type="molecule type" value="Genomic_DNA"/>
</dbReference>
<feature type="region of interest" description="Disordered" evidence="1">
    <location>
        <begin position="278"/>
        <end position="307"/>
    </location>
</feature>
<organism evidence="2 4">
    <name type="scientific">Phytophthora infestans</name>
    <name type="common">Potato late blight agent</name>
    <name type="synonym">Botrytis infestans</name>
    <dbReference type="NCBI Taxonomy" id="4787"/>
    <lineage>
        <taxon>Eukaryota</taxon>
        <taxon>Sar</taxon>
        <taxon>Stramenopiles</taxon>
        <taxon>Oomycota</taxon>
        <taxon>Peronosporomycetes</taxon>
        <taxon>Peronosporales</taxon>
        <taxon>Peronosporaceae</taxon>
        <taxon>Phytophthora</taxon>
    </lineage>
</organism>
<reference evidence="2" key="1">
    <citation type="submission" date="2020-04" db="EMBL/GenBank/DDBJ databases">
        <title>Hybrid Assembly of Korean Phytophthora infestans isolates.</title>
        <authorList>
            <person name="Prokchorchik M."/>
            <person name="Lee Y."/>
            <person name="Seo J."/>
            <person name="Cho J.-H."/>
            <person name="Park Y.-E."/>
            <person name="Jang D.-C."/>
            <person name="Im J.-S."/>
            <person name="Choi J.-G."/>
            <person name="Park H.-J."/>
            <person name="Lee G.-B."/>
            <person name="Lee Y.-G."/>
            <person name="Hong S.-Y."/>
            <person name="Cho K."/>
            <person name="Sohn K.H."/>
        </authorList>
    </citation>
    <scope>NUCLEOTIDE SEQUENCE</scope>
    <source>
        <strain evidence="2">KR_1_A1</strain>
        <strain evidence="3">KR_2_A2</strain>
    </source>
</reference>
<feature type="compositionally biased region" description="Basic residues" evidence="1">
    <location>
        <begin position="43"/>
        <end position="57"/>
    </location>
</feature>
<evidence type="ECO:0000313" key="3">
    <source>
        <dbReference type="EMBL" id="KAF4129532.1"/>
    </source>
</evidence>
<feature type="compositionally biased region" description="Basic residues" evidence="1">
    <location>
        <begin position="293"/>
        <end position="303"/>
    </location>
</feature>
<feature type="compositionally biased region" description="Polar residues" evidence="1">
    <location>
        <begin position="1"/>
        <end position="25"/>
    </location>
</feature>
<keyword evidence="4" id="KW-1185">Reference proteome</keyword>
<sequence length="2395" mass="267228">MDRTPPTANGSSTRGKVTTCTSPSPLQRPVPVSPSTTSPKFPPIKKSKKSSPKKSRRLGFNGKGVSLPKVSSVTVASGCATQELDSGEELETLKCILVREAYLQRLGRASTAGRIGGAHLGETIDVLDLLRLATLETVEAIVAWRTYKQKNRANAPVELQQFKWNGVNYLLKLASDLEFLSKHTGLVEWLGFTLQRNPFVLPLNLDCRAKVLQSSQATGKTETADSDRFLQVGGKRSQSVLDNRRSSNGGEDAEALARVVAERKRAKTPYETRVVNDEDLVPNSPSKTGTVRPKSRTPVKARSPKYSSVLPSQIGKMDMTRLHEAASVVLQEEAAFGRYARDIHGRVVPQDEAQRRFNMMELSGNVYNVPATLKSSYAAEDAEGNELRLGDPTHSDVPGKLHAKKRSGMLGPISKPEWRSFERPPPPRRRARGAQLEEALAADRKATAQLGVLLDLLREETERKAMDVAYFESCAELQGFGEELRAFTTQAQRELVILWKQLQEKSYVYESKTAIIQKKEELLNTFKVQHKAVKDATHAKRIESSATKVASLNQEQQRREDQEQAALRAAAAAERDNHEQATPFVQHFCATQIQKIVRGMLARELFAQMKIEFVVASTFIQAAIRGFLVRRRVAEMYWHNAASVHIQRVARGFVARNVAREKRRRRLEVQSAERIQKVARGRCGRVRMVKIRELVSWRLQLALAARSINAVALHELANACQAMVALPILMRSEVSKVAEEKPLPALVLGIVRLLMIFTSDADDEWEIATTRWREAARFLRCGVGVTRRMQKVADAAAGAARAWMSPSGGFSAAGVAASTPYLRESALGAALLEAYERDLDFRVETFDRIPRGWQAAVSIFKWTTAFCAIIRLQHLVECSTTDAFLVVTRTLSKRETQQELTERRDADHSEEMLARRFVPAELAQTRGYPFHRPRPLVLVVANDVPRKARAVILQKLQAALPGLFLTISRPPATSKRSLGVQDSTQTFDFKAIRDALALGHSVILEGDVGLRDVTQRAFCSSFATVKRGLYPVPMCVLLRGTTTNRSDVFELKQGSDMEEEAYREEIVRRMVDADMKLALDRTTRLRLELADDCITREMLEYAKNGDLAPAPSPAFVVVMEAVIVLLTPGKIYEGPSQSDVGTSSVSWRLSRRLLAQPAFLRAKLQQVDVTTIPPVNLLALERYLRHSLWPNAAVSRSQIGSSRLVHALAAWIESATRTARMIAGDGTGVLAPEITLFKPVPGLFERVVVFKNCPTDCAQDGAGEDSAVVELMDSVLADVRVYRTAHLLVSSSGNLSTQKRRKKTTDEGERCVVTLFHECRRIFACVYSPSSGQRWMTVISEDDIANLLTPTGRTDRLPPKTHTEMYARLARLCLLRKRKFEECPESIESPSPFELVLRPRALRLYRHVLQLNGYLTTVTMAELSRGNVQVDAFVHGSNSQTASTQSIALTLAVELESILGRLSASQARRICVPASRVPSLVLDRLHLYCVTRTQMGISGLQQKLEPSLRLSVKTSESSPGRVLLRRAVRVPGAESGERLVFTLIERHEDGEFQAAFYAPRSSNYRGIRLPRDVAEELLRLSRRTTPSKLQLVLLRVFCIAKPTSRVHGASVEDSDDDDPESAEEADTMACYRLRRRVIARFPCALRVLEDIHQMVHRKQVIRAYVQVELCDEKSDAEDSTKQSQRSADAIRYRVWLPESCLEQTLLLQESEIEASLSIELSWEQSTSKERREISRDLVRRYFQWDPNGGNGKQGSVVVHLPCGSFWATEVVGVYKTSTEQASSDEHLGIAEQSTEPQIQQKSESAQVSVVSCTCLLDDRDSESDDEDGDDGRRKIYSYETEELVHHGSYRVNGLYLVVRVTMRAEVLRDLQPALASPTDRVRERDSFSIKFYVYHPASSSTKAEIHGHRDLREVVGPDKPALISSTSLGSLMRHIIVARLDAQASDRLKVTFLRDRLYAKQKATPVTKTFEQDAGANAVKLIDEARRRGRAGGRGVKVLTTAKVVPGCGRTLLTVFDVAASHRFDEVQQCAGSFTLLRVDAYICETSARLSLLLEGSDLVHVAGDEDKELLLPVVNKDASAAEIAEMEKERSRTLALVVLDHLRVEQRSDSRGDRLVLSDFSYSPLDNPSREAKSARLFKTIRAVGHDQVLLSAYLGEGIEASSLSLRLELYDPASSSRCTLKLERSTLLAVLGFPESLELDQVLNETRKQLNRANLTTHISSLLHVEKVPSISEGVLCRPSPFTMSLLFDEERAMECMRQHISHSGGIDADLEADPQCSWTGIMTSTDGKYMSVHLQLQSTQRLLCSVFAPAELLVSARQFKWTDIPAELLRLLSENTETNDLPRSSVYSLFFSKICEQLRLEVYYNGEGSRESDCDSPESRSLRAKAIRIDFR</sequence>
<evidence type="ECO:0000256" key="1">
    <source>
        <dbReference type="SAM" id="MobiDB-lite"/>
    </source>
</evidence>
<dbReference type="Pfam" id="PF00612">
    <property type="entry name" value="IQ"/>
    <property type="match status" value="2"/>
</dbReference>
<dbReference type="EMBL" id="WSZM01000465">
    <property type="protein sequence ID" value="KAF4032773.1"/>
    <property type="molecule type" value="Genomic_DNA"/>
</dbReference>
<protein>
    <submittedName>
        <fullName evidence="2 3">IQ calmodulin-binding motif-containing protein</fullName>
    </submittedName>
</protein>
<dbReference type="InterPro" id="IPR000048">
    <property type="entry name" value="IQ_motif_EF-hand-BS"/>
</dbReference>
<dbReference type="Proteomes" id="UP000602510">
    <property type="component" value="Unassembled WGS sequence"/>
</dbReference>
<evidence type="ECO:0000313" key="2">
    <source>
        <dbReference type="EMBL" id="KAF4032773.1"/>
    </source>
</evidence>
<accession>A0A833SMC2</accession>
<dbReference type="Proteomes" id="UP000704712">
    <property type="component" value="Unassembled WGS sequence"/>
</dbReference>
<evidence type="ECO:0000313" key="4">
    <source>
        <dbReference type="Proteomes" id="UP000602510"/>
    </source>
</evidence>
<dbReference type="SMART" id="SM00015">
    <property type="entry name" value="IQ"/>
    <property type="match status" value="4"/>
</dbReference>
<feature type="region of interest" description="Disordered" evidence="1">
    <location>
        <begin position="1"/>
        <end position="63"/>
    </location>
</feature>
<feature type="region of interest" description="Disordered" evidence="1">
    <location>
        <begin position="548"/>
        <end position="572"/>
    </location>
</feature>
<dbReference type="Gene3D" id="1.20.5.190">
    <property type="match status" value="1"/>
</dbReference>
<name>A0A833SMC2_PHYIN</name>
<proteinExistence type="predicted"/>
<feature type="region of interest" description="Disordered" evidence="1">
    <location>
        <begin position="386"/>
        <end position="434"/>
    </location>
</feature>
<dbReference type="PROSITE" id="PS50096">
    <property type="entry name" value="IQ"/>
    <property type="match status" value="3"/>
</dbReference>